<keyword evidence="1" id="KW-1133">Transmembrane helix</keyword>
<name>A0ABU3ZXY8_9SPHN</name>
<dbReference type="PANTHER" id="PTHR43044">
    <property type="match status" value="1"/>
</dbReference>
<keyword evidence="1" id="KW-0812">Transmembrane</keyword>
<feature type="transmembrane region" description="Helical" evidence="1">
    <location>
        <begin position="118"/>
        <end position="135"/>
    </location>
</feature>
<accession>A0ABU3ZXY8</accession>
<reference evidence="3" key="1">
    <citation type="journal article" date="2022" name="J Environ Chem Eng">
        <title>Biodegradation of petroleum oil using a constructed nonpathogenic and heavy metal-tolerant bacterial consortium isolated from marine sponges.</title>
        <authorList>
            <person name="Dechsakulwatana C."/>
            <person name="Rungsihiranrut A."/>
            <person name="Muangchinda C."/>
            <person name="Ningthoujam R."/>
            <person name="Klankeo P."/>
            <person name="Pinyakong O."/>
        </authorList>
    </citation>
    <scope>NUCLEOTIDE SEQUENCE [LARGE SCALE GENOMIC DNA]</scope>
    <source>
        <strain evidence="3">MO2-4</strain>
    </source>
</reference>
<feature type="transmembrane region" description="Helical" evidence="1">
    <location>
        <begin position="147"/>
        <end position="168"/>
    </location>
</feature>
<comment type="caution">
    <text evidence="2">The sequence shown here is derived from an EMBL/GenBank/DDBJ whole genome shotgun (WGS) entry which is preliminary data.</text>
</comment>
<dbReference type="PANTHER" id="PTHR43044:SF1">
    <property type="entry name" value="QUINOL:CYTOCHROME C OXIDOREDUCTASE QUINONE-BINDING SUBUNIT 2"/>
    <property type="match status" value="1"/>
</dbReference>
<feature type="transmembrane region" description="Helical" evidence="1">
    <location>
        <begin position="12"/>
        <end position="32"/>
    </location>
</feature>
<feature type="transmembrane region" description="Helical" evidence="1">
    <location>
        <begin position="309"/>
        <end position="333"/>
    </location>
</feature>
<evidence type="ECO:0000313" key="3">
    <source>
        <dbReference type="Proteomes" id="UP001185984"/>
    </source>
</evidence>
<keyword evidence="3" id="KW-1185">Reference proteome</keyword>
<feature type="transmembrane region" description="Helical" evidence="1">
    <location>
        <begin position="210"/>
        <end position="235"/>
    </location>
</feature>
<feature type="transmembrane region" description="Helical" evidence="1">
    <location>
        <begin position="174"/>
        <end position="198"/>
    </location>
</feature>
<feature type="transmembrane region" description="Helical" evidence="1">
    <location>
        <begin position="255"/>
        <end position="274"/>
    </location>
</feature>
<sequence length="343" mass="36775">MRVELLRPEARLLIVGGLSASAALALCLIDPAAALTGWLGAAVAFAAIPAGALCLMAMMRLIPGAWGESLRLTCEAGTLLALPALALFLPVMLGVRAIYPWMAHRPETAFQAFWLDPWFYALRTLLWFLMLWGAARAIRARRRTRAVAAATLVAFPLLGSLVAVDWLMSLDLHLASSAFGLQCLILSVTLAFAALLLFRIGAGARPYRLGVLGALLLTLLLLWAYIQFLTFFILWSPGLPDGAYWYGRRAGGWDVAEWAFGLLGGLPLLLLLLAKVRKSPRLLARLCIAVLAGKLIEFAWLALPGQGPVGLIGFALASLGLGSGAAAGLSIALRRRVCARRPT</sequence>
<gene>
    <name evidence="2" type="ORF">O0R41_12370</name>
</gene>
<feature type="transmembrane region" description="Helical" evidence="1">
    <location>
        <begin position="286"/>
        <end position="303"/>
    </location>
</feature>
<feature type="transmembrane region" description="Helical" evidence="1">
    <location>
        <begin position="79"/>
        <end position="98"/>
    </location>
</feature>
<evidence type="ECO:0000313" key="2">
    <source>
        <dbReference type="EMBL" id="MDV5824392.1"/>
    </source>
</evidence>
<feature type="transmembrane region" description="Helical" evidence="1">
    <location>
        <begin position="38"/>
        <end position="58"/>
    </location>
</feature>
<dbReference type="EMBL" id="JAPTHD010000004">
    <property type="protein sequence ID" value="MDV5824392.1"/>
    <property type="molecule type" value="Genomic_DNA"/>
</dbReference>
<keyword evidence="1" id="KW-0472">Membrane</keyword>
<organism evidence="2 3">
    <name type="scientific">Sphingobium naphthae</name>
    <dbReference type="NCBI Taxonomy" id="1886786"/>
    <lineage>
        <taxon>Bacteria</taxon>
        <taxon>Pseudomonadati</taxon>
        <taxon>Pseudomonadota</taxon>
        <taxon>Alphaproteobacteria</taxon>
        <taxon>Sphingomonadales</taxon>
        <taxon>Sphingomonadaceae</taxon>
        <taxon>Sphingobium</taxon>
    </lineage>
</organism>
<protein>
    <recommendedName>
        <fullName evidence="4">Quinol:cytochrome c oxidoreductase quinone-binding subunit 2</fullName>
    </recommendedName>
</protein>
<evidence type="ECO:0008006" key="4">
    <source>
        <dbReference type="Google" id="ProtNLM"/>
    </source>
</evidence>
<dbReference type="RefSeq" id="WP_317517134.1">
    <property type="nucleotide sequence ID" value="NZ_JAPTHD010000004.1"/>
</dbReference>
<evidence type="ECO:0000256" key="1">
    <source>
        <dbReference type="SAM" id="Phobius"/>
    </source>
</evidence>
<proteinExistence type="predicted"/>
<dbReference type="Proteomes" id="UP001185984">
    <property type="component" value="Unassembled WGS sequence"/>
</dbReference>